<gene>
    <name evidence="2" type="ORF">EJ06DRAFT_523431</name>
</gene>
<dbReference type="AlphaFoldDB" id="A0A6G1HQP4"/>
<feature type="region of interest" description="Disordered" evidence="1">
    <location>
        <begin position="139"/>
        <end position="197"/>
    </location>
</feature>
<dbReference type="Proteomes" id="UP000799640">
    <property type="component" value="Unassembled WGS sequence"/>
</dbReference>
<dbReference type="OrthoDB" id="3933088at2759"/>
<feature type="region of interest" description="Disordered" evidence="1">
    <location>
        <begin position="251"/>
        <end position="386"/>
    </location>
</feature>
<evidence type="ECO:0000256" key="1">
    <source>
        <dbReference type="SAM" id="MobiDB-lite"/>
    </source>
</evidence>
<organism evidence="2 3">
    <name type="scientific">Trichodelitschia bisporula</name>
    <dbReference type="NCBI Taxonomy" id="703511"/>
    <lineage>
        <taxon>Eukaryota</taxon>
        <taxon>Fungi</taxon>
        <taxon>Dikarya</taxon>
        <taxon>Ascomycota</taxon>
        <taxon>Pezizomycotina</taxon>
        <taxon>Dothideomycetes</taxon>
        <taxon>Dothideomycetes incertae sedis</taxon>
        <taxon>Phaeotrichales</taxon>
        <taxon>Phaeotrichaceae</taxon>
        <taxon>Trichodelitschia</taxon>
    </lineage>
</organism>
<proteinExistence type="predicted"/>
<feature type="compositionally biased region" description="Acidic residues" evidence="1">
    <location>
        <begin position="152"/>
        <end position="188"/>
    </location>
</feature>
<keyword evidence="3" id="KW-1185">Reference proteome</keyword>
<name>A0A6G1HQP4_9PEZI</name>
<accession>A0A6G1HQP4</accession>
<sequence>MSDSEDGWYGDDADYFYVEDTYQIADDLAEHAMPSPPPFEGDDEWDDDWRFEYFNDIEYDDDDFYTKPQAGAGTKRKRAGGDQTLVRLRKRRVRAVQPVVWRGRDTRPADPKVYIPGSAKPYTLFKDWRERFKDVPLPAVPERPVLAKVEDAPEDDVPEDDGHDEAAEDAMDEWESDDEDIEDEDDETSANPPGLNPEILKTALRANLAKIGLDTSNVDEATLLQFATRMFEDMGRGEEILSELADLVLSRDKDSEHEDGFSKWVTGQVKPSKVETEPVMEGGPVAPSDTQPAPPLSPAALETEQMSADQVMLDAQAQAQAQDGTKATPSEAEVSHGRKRRASPEPALEVESKKLEPVRSFGAPTASSIAKATQKVVPGGKRQKVA</sequence>
<feature type="compositionally biased region" description="Basic and acidic residues" evidence="1">
    <location>
        <begin position="251"/>
        <end position="261"/>
    </location>
</feature>
<dbReference type="EMBL" id="ML996701">
    <property type="protein sequence ID" value="KAF2398065.1"/>
    <property type="molecule type" value="Genomic_DNA"/>
</dbReference>
<evidence type="ECO:0000313" key="3">
    <source>
        <dbReference type="Proteomes" id="UP000799640"/>
    </source>
</evidence>
<protein>
    <submittedName>
        <fullName evidence="2">Uncharacterized protein</fullName>
    </submittedName>
</protein>
<reference evidence="2" key="1">
    <citation type="journal article" date="2020" name="Stud. Mycol.">
        <title>101 Dothideomycetes genomes: a test case for predicting lifestyles and emergence of pathogens.</title>
        <authorList>
            <person name="Haridas S."/>
            <person name="Albert R."/>
            <person name="Binder M."/>
            <person name="Bloem J."/>
            <person name="Labutti K."/>
            <person name="Salamov A."/>
            <person name="Andreopoulos B."/>
            <person name="Baker S."/>
            <person name="Barry K."/>
            <person name="Bills G."/>
            <person name="Bluhm B."/>
            <person name="Cannon C."/>
            <person name="Castanera R."/>
            <person name="Culley D."/>
            <person name="Daum C."/>
            <person name="Ezra D."/>
            <person name="Gonzalez J."/>
            <person name="Henrissat B."/>
            <person name="Kuo A."/>
            <person name="Liang C."/>
            <person name="Lipzen A."/>
            <person name="Lutzoni F."/>
            <person name="Magnuson J."/>
            <person name="Mondo S."/>
            <person name="Nolan M."/>
            <person name="Ohm R."/>
            <person name="Pangilinan J."/>
            <person name="Park H.-J."/>
            <person name="Ramirez L."/>
            <person name="Alfaro M."/>
            <person name="Sun H."/>
            <person name="Tritt A."/>
            <person name="Yoshinaga Y."/>
            <person name="Zwiers L.-H."/>
            <person name="Turgeon B."/>
            <person name="Goodwin S."/>
            <person name="Spatafora J."/>
            <person name="Crous P."/>
            <person name="Grigoriev I."/>
        </authorList>
    </citation>
    <scope>NUCLEOTIDE SEQUENCE</scope>
    <source>
        <strain evidence="2">CBS 262.69</strain>
    </source>
</reference>
<evidence type="ECO:0000313" key="2">
    <source>
        <dbReference type="EMBL" id="KAF2398065.1"/>
    </source>
</evidence>